<dbReference type="RefSeq" id="WP_262309513.1">
    <property type="nucleotide sequence ID" value="NZ_CP106679.1"/>
</dbReference>
<organism evidence="3 4">
    <name type="scientific">Reichenbachiella agarivorans</name>
    <dbReference type="NCBI Taxonomy" id="2979464"/>
    <lineage>
        <taxon>Bacteria</taxon>
        <taxon>Pseudomonadati</taxon>
        <taxon>Bacteroidota</taxon>
        <taxon>Cytophagia</taxon>
        <taxon>Cytophagales</taxon>
        <taxon>Reichenbachiellaceae</taxon>
        <taxon>Reichenbachiella</taxon>
    </lineage>
</organism>
<reference evidence="3" key="1">
    <citation type="submission" date="2022-09" db="EMBL/GenBank/DDBJ databases">
        <title>Comparative genomics and taxonomic characterization of three novel marine species of genus Reichenbachiella exhibiting antioxidant and polysaccharide degradation activities.</title>
        <authorList>
            <person name="Muhammad N."/>
            <person name="Lee Y.-J."/>
            <person name="Ko J."/>
            <person name="Kim S.-G."/>
        </authorList>
    </citation>
    <scope>NUCLEOTIDE SEQUENCE</scope>
    <source>
        <strain evidence="3">BKB1-1</strain>
    </source>
</reference>
<dbReference type="Gene3D" id="2.30.30.40">
    <property type="entry name" value="SH3 Domains"/>
    <property type="match status" value="1"/>
</dbReference>
<dbReference type="Gene3D" id="2.40.50.180">
    <property type="entry name" value="CheA-289, Domain 4"/>
    <property type="match status" value="1"/>
</dbReference>
<evidence type="ECO:0000259" key="2">
    <source>
        <dbReference type="PROSITE" id="PS50851"/>
    </source>
</evidence>
<dbReference type="SMART" id="SM00260">
    <property type="entry name" value="CheW"/>
    <property type="match status" value="1"/>
</dbReference>
<dbReference type="EMBL" id="CP106679">
    <property type="protein sequence ID" value="UXP32076.1"/>
    <property type="molecule type" value="Genomic_DNA"/>
</dbReference>
<proteinExistence type="predicted"/>
<keyword evidence="4" id="KW-1185">Reference proteome</keyword>
<evidence type="ECO:0000313" key="4">
    <source>
        <dbReference type="Proteomes" id="UP001065174"/>
    </source>
</evidence>
<feature type="domain" description="CheW-like" evidence="2">
    <location>
        <begin position="11"/>
        <end position="155"/>
    </location>
</feature>
<gene>
    <name evidence="3" type="ORF">N6H18_17170</name>
</gene>
<dbReference type="Proteomes" id="UP001065174">
    <property type="component" value="Chromosome"/>
</dbReference>
<dbReference type="InterPro" id="IPR002545">
    <property type="entry name" value="CheW-lke_dom"/>
</dbReference>
<feature type="region of interest" description="Disordered" evidence="1">
    <location>
        <begin position="167"/>
        <end position="191"/>
    </location>
</feature>
<accession>A0ABY6CNJ2</accession>
<dbReference type="PANTHER" id="PTHR22617:SF41">
    <property type="entry name" value="CHEMOTAXIS SIGNAL TRANSDUCTION SYSTEM ADAPTOR PROTEIN CHEW"/>
    <property type="match status" value="1"/>
</dbReference>
<protein>
    <submittedName>
        <fullName evidence="3">Chemotaxis protein CheW</fullName>
    </submittedName>
</protein>
<evidence type="ECO:0000313" key="3">
    <source>
        <dbReference type="EMBL" id="UXP32076.1"/>
    </source>
</evidence>
<dbReference type="InterPro" id="IPR039315">
    <property type="entry name" value="CheW"/>
</dbReference>
<dbReference type="PROSITE" id="PS50851">
    <property type="entry name" value="CHEW"/>
    <property type="match status" value="1"/>
</dbReference>
<dbReference type="SUPFAM" id="SSF50341">
    <property type="entry name" value="CheW-like"/>
    <property type="match status" value="1"/>
</dbReference>
<sequence length="191" mass="21218">MGAVAIDTQVPQHVLSFGLDKEFFAVNVTKVIEIIEVPKISKIPKAPEYMSGVINVRNHMVPLVDTRVKLGMKPTEFTIDTCVIIVEINANAQRLAVGILVDEVLEVIDLVKDEVRPAPKFETNEYERFIVGMFSIEANYAMILDLDQIFSVNEVIALESITQTQIENEKEQASGGKNTVAKGQKKSTNKN</sequence>
<name>A0ABY6CNJ2_9BACT</name>
<dbReference type="PANTHER" id="PTHR22617">
    <property type="entry name" value="CHEMOTAXIS SENSOR HISTIDINE KINASE-RELATED"/>
    <property type="match status" value="1"/>
</dbReference>
<dbReference type="Pfam" id="PF01584">
    <property type="entry name" value="CheW"/>
    <property type="match status" value="1"/>
</dbReference>
<dbReference type="InterPro" id="IPR036061">
    <property type="entry name" value="CheW-like_dom_sf"/>
</dbReference>
<evidence type="ECO:0000256" key="1">
    <source>
        <dbReference type="SAM" id="MobiDB-lite"/>
    </source>
</evidence>